<dbReference type="AlphaFoldDB" id="A0A1V3TVM4"/>
<evidence type="ECO:0000313" key="8">
    <source>
        <dbReference type="EMBL" id="OOH93021.1"/>
    </source>
</evidence>
<feature type="domain" description="Glycosyl hydrolase family 30 TIM-barrel" evidence="6">
    <location>
        <begin position="78"/>
        <end position="406"/>
    </location>
</feature>
<feature type="signal peptide" evidence="5">
    <location>
        <begin position="1"/>
        <end position="20"/>
    </location>
</feature>
<dbReference type="EMBL" id="MPOG01000019">
    <property type="protein sequence ID" value="OOH93021.1"/>
    <property type="molecule type" value="Genomic_DNA"/>
</dbReference>
<keyword evidence="4" id="KW-0326">Glycosidase</keyword>
<dbReference type="PANTHER" id="PTHR11069">
    <property type="entry name" value="GLUCOSYLCERAMIDASE"/>
    <property type="match status" value="1"/>
</dbReference>
<evidence type="ECO:0000256" key="4">
    <source>
        <dbReference type="RuleBase" id="RU361188"/>
    </source>
</evidence>
<dbReference type="Proteomes" id="UP000188947">
    <property type="component" value="Unassembled WGS sequence"/>
</dbReference>
<name>A0A1V3TVM4_ELIME</name>
<dbReference type="Pfam" id="PF17189">
    <property type="entry name" value="Glyco_hydro_30C"/>
    <property type="match status" value="1"/>
</dbReference>
<dbReference type="Gene3D" id="3.20.20.80">
    <property type="entry name" value="Glycosidases"/>
    <property type="match status" value="1"/>
</dbReference>
<evidence type="ECO:0000256" key="5">
    <source>
        <dbReference type="SAM" id="SignalP"/>
    </source>
</evidence>
<organism evidence="8 9">
    <name type="scientific">Elizabethkingia meningoseptica</name>
    <name type="common">Chryseobacterium meningosepticum</name>
    <dbReference type="NCBI Taxonomy" id="238"/>
    <lineage>
        <taxon>Bacteria</taxon>
        <taxon>Pseudomonadati</taxon>
        <taxon>Bacteroidota</taxon>
        <taxon>Flavobacteriia</taxon>
        <taxon>Flavobacteriales</taxon>
        <taxon>Weeksellaceae</taxon>
        <taxon>Elizabethkingia</taxon>
    </lineage>
</organism>
<dbReference type="GO" id="GO:0006680">
    <property type="term" value="P:glucosylceramide catabolic process"/>
    <property type="evidence" value="ECO:0007669"/>
    <property type="project" value="TreeGrafter"/>
</dbReference>
<dbReference type="eggNOG" id="COG5520">
    <property type="taxonomic scope" value="Bacteria"/>
</dbReference>
<dbReference type="STRING" id="238.BBD35_06455"/>
<protein>
    <submittedName>
        <fullName evidence="8">Glucan endo-1,6-beta-glucosidase</fullName>
    </submittedName>
</protein>
<gene>
    <name evidence="8" type="ORF">BMF97_16180</name>
</gene>
<reference evidence="8 9" key="1">
    <citation type="submission" date="2016-11" db="EMBL/GenBank/DDBJ databases">
        <title>Genome sequence and comparative genomic analysis of clinical strain Elizabethkingia meningoseptica 61421 PRCM.</title>
        <authorList>
            <person name="Wang M."/>
            <person name="Hu S."/>
            <person name="Cao L."/>
            <person name="Jiang T."/>
            <person name="Zhou Y."/>
            <person name="Ming D."/>
        </authorList>
    </citation>
    <scope>NUCLEOTIDE SEQUENCE [LARGE SCALE GENOMIC DNA]</scope>
    <source>
        <strain evidence="8 9">61421 PRCM</strain>
    </source>
</reference>
<dbReference type="PROSITE" id="PS51257">
    <property type="entry name" value="PROKAR_LIPOPROTEIN"/>
    <property type="match status" value="1"/>
</dbReference>
<keyword evidence="9" id="KW-1185">Reference proteome</keyword>
<feature type="chain" id="PRO_5010702113" evidence="5">
    <location>
        <begin position="21"/>
        <end position="475"/>
    </location>
</feature>
<evidence type="ECO:0000256" key="1">
    <source>
        <dbReference type="ARBA" id="ARBA00005382"/>
    </source>
</evidence>
<dbReference type="GO" id="GO:0004348">
    <property type="term" value="F:glucosylceramidase activity"/>
    <property type="evidence" value="ECO:0007669"/>
    <property type="project" value="InterPro"/>
</dbReference>
<dbReference type="OrthoDB" id="9806701at2"/>
<dbReference type="InterPro" id="IPR033452">
    <property type="entry name" value="GH30_C"/>
</dbReference>
<dbReference type="GO" id="GO:0016020">
    <property type="term" value="C:membrane"/>
    <property type="evidence" value="ECO:0007669"/>
    <property type="project" value="GOC"/>
</dbReference>
<evidence type="ECO:0000259" key="6">
    <source>
        <dbReference type="Pfam" id="PF02055"/>
    </source>
</evidence>
<comment type="similarity">
    <text evidence="1 4">Belongs to the glycosyl hydrolase 30 family.</text>
</comment>
<evidence type="ECO:0000256" key="3">
    <source>
        <dbReference type="ARBA" id="ARBA00022801"/>
    </source>
</evidence>
<dbReference type="Gene3D" id="2.60.40.1180">
    <property type="entry name" value="Golgi alpha-mannosidase II"/>
    <property type="match status" value="1"/>
</dbReference>
<feature type="domain" description="Glycosyl hydrolase family 30 beta sandwich" evidence="7">
    <location>
        <begin position="409"/>
        <end position="470"/>
    </location>
</feature>
<proteinExistence type="inferred from homology"/>
<dbReference type="InterPro" id="IPR033453">
    <property type="entry name" value="Glyco_hydro_30_TIM-barrel"/>
</dbReference>
<dbReference type="Pfam" id="PF02055">
    <property type="entry name" value="Glyco_hydro_30"/>
    <property type="match status" value="1"/>
</dbReference>
<dbReference type="PRINTS" id="PR00843">
    <property type="entry name" value="GLHYDRLASE30"/>
</dbReference>
<evidence type="ECO:0000313" key="9">
    <source>
        <dbReference type="Proteomes" id="UP000188947"/>
    </source>
</evidence>
<dbReference type="PANTHER" id="PTHR11069:SF23">
    <property type="entry name" value="LYSOSOMAL ACID GLUCOSYLCERAMIDASE"/>
    <property type="match status" value="1"/>
</dbReference>
<dbReference type="RefSeq" id="WP_069215085.1">
    <property type="nucleotide sequence ID" value="NZ_CP016378.1"/>
</dbReference>
<evidence type="ECO:0000259" key="7">
    <source>
        <dbReference type="Pfam" id="PF17189"/>
    </source>
</evidence>
<dbReference type="SUPFAM" id="SSF51445">
    <property type="entry name" value="(Trans)glycosidases"/>
    <property type="match status" value="1"/>
</dbReference>
<evidence type="ECO:0000256" key="2">
    <source>
        <dbReference type="ARBA" id="ARBA00022729"/>
    </source>
</evidence>
<dbReference type="InterPro" id="IPR001139">
    <property type="entry name" value="Glyco_hydro_30"/>
</dbReference>
<dbReference type="InterPro" id="IPR013780">
    <property type="entry name" value="Glyco_hydro_b"/>
</dbReference>
<dbReference type="InterPro" id="IPR017853">
    <property type="entry name" value="GH"/>
</dbReference>
<sequence length="475" mass="53056">MKNRIKTENFILKSAALAGAALFFMSCSGTKSLAQAELWQSKGDKTVSLQKVEITAPNSNQDIVAVNISPDTKYQEILGVGASLTHSSADVLFNNISAEKRKEVLEDLFTKKGIGIDYLRLNIGASDFSPGNFSLNDTPGDVEMKNFNFATDEKYFLPVLSDIVKINPDLHLMGSPWSPPSWMKTNNSMVGGELKKEFYPAMANYLSTYVKEMAKKGFRISALTIQNEPLYDKAVYPCMLMTAEMQRDFIKDNLGPKFKKENIKTHIISYDHNWDHPDYGITILKDPEAAKYVEGTAFHAYAGKVDAMSEVHKEFPDKGIFFTEQSGGGWAPNYSDNLSWNVGTLIIDGMRNWTKNVLLWNLALDEKDGPTNKGCLNCRGVITVTSDGKIKKNEEYYSLGHVGKFLQQGAKRIESNDTTSEGIKNIGFINPDGKIVVVMTNFSGKNKNVKLNWKKHSMDVELQDQSVYTLVLPQK</sequence>
<keyword evidence="3 4" id="KW-0378">Hydrolase</keyword>
<comment type="caution">
    <text evidence="8">The sequence shown here is derived from an EMBL/GenBank/DDBJ whole genome shotgun (WGS) entry which is preliminary data.</text>
</comment>
<keyword evidence="2 5" id="KW-0732">Signal</keyword>
<accession>A0A1V3TVM4</accession>